<keyword evidence="4" id="KW-0804">Transcription</keyword>
<dbReference type="SMART" id="SM00422">
    <property type="entry name" value="HTH_MERR"/>
    <property type="match status" value="1"/>
</dbReference>
<keyword evidence="7" id="KW-1185">Reference proteome</keyword>
<dbReference type="GO" id="GO:0003700">
    <property type="term" value="F:DNA-binding transcription factor activity"/>
    <property type="evidence" value="ECO:0007669"/>
    <property type="project" value="InterPro"/>
</dbReference>
<sequence>MALTSRLTGMRMAELSAESGVPVGTIKFYLREQLLPPGERTSPNQARYSAEHVRRLKLVRALMETGGFSVAEVRRVVDSLDNSAGLFDTLAVAQYGLTHPAAEDADWAYQRLRVAAADRGWVIDPADPAGRTAAGLLNTFRELGHERLLDRLERYVELAEGVAKADLDQLDGLSSPEAVVETAVVGTVLGDALFAALRRLAQQQEAARRFGSGEPVQEP</sequence>
<evidence type="ECO:0000256" key="2">
    <source>
        <dbReference type="ARBA" id="ARBA00023015"/>
    </source>
</evidence>
<dbReference type="GO" id="GO:0003677">
    <property type="term" value="F:DNA binding"/>
    <property type="evidence" value="ECO:0007669"/>
    <property type="project" value="UniProtKB-KW"/>
</dbReference>
<dbReference type="EMBL" id="JACHMH010000001">
    <property type="protein sequence ID" value="MBB4674274.1"/>
    <property type="molecule type" value="Genomic_DNA"/>
</dbReference>
<dbReference type="PANTHER" id="PTHR30204">
    <property type="entry name" value="REDOX-CYCLING DRUG-SENSING TRANSCRIPTIONAL ACTIVATOR SOXR"/>
    <property type="match status" value="1"/>
</dbReference>
<proteinExistence type="predicted"/>
<dbReference type="InterPro" id="IPR009061">
    <property type="entry name" value="DNA-bd_dom_put_sf"/>
</dbReference>
<dbReference type="SUPFAM" id="SSF46955">
    <property type="entry name" value="Putative DNA-binding domain"/>
    <property type="match status" value="1"/>
</dbReference>
<comment type="caution">
    <text evidence="6">The sequence shown here is derived from an EMBL/GenBank/DDBJ whole genome shotgun (WGS) entry which is preliminary data.</text>
</comment>
<protein>
    <submittedName>
        <fullName evidence="6">DNA-binding transcriptional MerR regulator</fullName>
    </submittedName>
</protein>
<gene>
    <name evidence="6" type="ORF">HNR67_000392</name>
</gene>
<evidence type="ECO:0000259" key="5">
    <source>
        <dbReference type="PROSITE" id="PS50937"/>
    </source>
</evidence>
<evidence type="ECO:0000256" key="3">
    <source>
        <dbReference type="ARBA" id="ARBA00023125"/>
    </source>
</evidence>
<dbReference type="InterPro" id="IPR047057">
    <property type="entry name" value="MerR_fam"/>
</dbReference>
<dbReference type="Gene3D" id="1.10.1660.10">
    <property type="match status" value="1"/>
</dbReference>
<dbReference type="CDD" id="cd04780">
    <property type="entry name" value="HTH_MerR-like_sg5"/>
    <property type="match status" value="1"/>
</dbReference>
<feature type="domain" description="HTH merR-type" evidence="5">
    <location>
        <begin position="9"/>
        <end position="79"/>
    </location>
</feature>
<dbReference type="Pfam" id="PF13411">
    <property type="entry name" value="MerR_1"/>
    <property type="match status" value="1"/>
</dbReference>
<name>A0A7W7FT01_9PSEU</name>
<dbReference type="PANTHER" id="PTHR30204:SF69">
    <property type="entry name" value="MERR-FAMILY TRANSCRIPTIONAL REGULATOR"/>
    <property type="match status" value="1"/>
</dbReference>
<organism evidence="6 7">
    <name type="scientific">Crossiella cryophila</name>
    <dbReference type="NCBI Taxonomy" id="43355"/>
    <lineage>
        <taxon>Bacteria</taxon>
        <taxon>Bacillati</taxon>
        <taxon>Actinomycetota</taxon>
        <taxon>Actinomycetes</taxon>
        <taxon>Pseudonocardiales</taxon>
        <taxon>Pseudonocardiaceae</taxon>
        <taxon>Crossiella</taxon>
    </lineage>
</organism>
<evidence type="ECO:0000256" key="1">
    <source>
        <dbReference type="ARBA" id="ARBA00022491"/>
    </source>
</evidence>
<evidence type="ECO:0000313" key="6">
    <source>
        <dbReference type="EMBL" id="MBB4674274.1"/>
    </source>
</evidence>
<evidence type="ECO:0000256" key="4">
    <source>
        <dbReference type="ARBA" id="ARBA00023163"/>
    </source>
</evidence>
<keyword evidence="2" id="KW-0805">Transcription regulation</keyword>
<keyword evidence="1" id="KW-0678">Repressor</keyword>
<accession>A0A7W7FT01</accession>
<dbReference type="Proteomes" id="UP000533598">
    <property type="component" value="Unassembled WGS sequence"/>
</dbReference>
<dbReference type="PROSITE" id="PS50937">
    <property type="entry name" value="HTH_MERR_2"/>
    <property type="match status" value="1"/>
</dbReference>
<dbReference type="PRINTS" id="PR00040">
    <property type="entry name" value="HTHMERR"/>
</dbReference>
<reference evidence="6 7" key="1">
    <citation type="submission" date="2020-08" db="EMBL/GenBank/DDBJ databases">
        <title>Sequencing the genomes of 1000 actinobacteria strains.</title>
        <authorList>
            <person name="Klenk H.-P."/>
        </authorList>
    </citation>
    <scope>NUCLEOTIDE SEQUENCE [LARGE SCALE GENOMIC DNA]</scope>
    <source>
        <strain evidence="6 7">DSM 44230</strain>
    </source>
</reference>
<dbReference type="AlphaFoldDB" id="A0A7W7FT01"/>
<keyword evidence="3 6" id="KW-0238">DNA-binding</keyword>
<dbReference type="RefSeq" id="WP_246492445.1">
    <property type="nucleotide sequence ID" value="NZ_JACHMH010000001.1"/>
</dbReference>
<evidence type="ECO:0000313" key="7">
    <source>
        <dbReference type="Proteomes" id="UP000533598"/>
    </source>
</evidence>
<dbReference type="InterPro" id="IPR000551">
    <property type="entry name" value="MerR-type_HTH_dom"/>
</dbReference>